<accession>A0A9W9GEY6</accession>
<proteinExistence type="predicted"/>
<dbReference type="EMBL" id="JAPQKH010000001">
    <property type="protein sequence ID" value="KAJ5117040.1"/>
    <property type="molecule type" value="Genomic_DNA"/>
</dbReference>
<name>A0A9W9GEY6_9EURO</name>
<protein>
    <submittedName>
        <fullName evidence="1">Uncharacterized protein</fullName>
    </submittedName>
</protein>
<gene>
    <name evidence="1" type="ORF">N7456_001388</name>
</gene>
<dbReference type="Proteomes" id="UP001149165">
    <property type="component" value="Unassembled WGS sequence"/>
</dbReference>
<organism evidence="1 2">
    <name type="scientific">Penicillium angulare</name>
    <dbReference type="NCBI Taxonomy" id="116970"/>
    <lineage>
        <taxon>Eukaryota</taxon>
        <taxon>Fungi</taxon>
        <taxon>Dikarya</taxon>
        <taxon>Ascomycota</taxon>
        <taxon>Pezizomycotina</taxon>
        <taxon>Eurotiomycetes</taxon>
        <taxon>Eurotiomycetidae</taxon>
        <taxon>Eurotiales</taxon>
        <taxon>Aspergillaceae</taxon>
        <taxon>Penicillium</taxon>
    </lineage>
</organism>
<comment type="caution">
    <text evidence="1">The sequence shown here is derived from an EMBL/GenBank/DDBJ whole genome shotgun (WGS) entry which is preliminary data.</text>
</comment>
<evidence type="ECO:0000313" key="1">
    <source>
        <dbReference type="EMBL" id="KAJ5117040.1"/>
    </source>
</evidence>
<keyword evidence="2" id="KW-1185">Reference proteome</keyword>
<reference evidence="1" key="2">
    <citation type="journal article" date="2023" name="IMA Fungus">
        <title>Comparative genomic study of the Penicillium genus elucidates a diverse pangenome and 15 lateral gene transfer events.</title>
        <authorList>
            <person name="Petersen C."/>
            <person name="Sorensen T."/>
            <person name="Nielsen M.R."/>
            <person name="Sondergaard T.E."/>
            <person name="Sorensen J.L."/>
            <person name="Fitzpatrick D.A."/>
            <person name="Frisvad J.C."/>
            <person name="Nielsen K.L."/>
        </authorList>
    </citation>
    <scope>NUCLEOTIDE SEQUENCE</scope>
    <source>
        <strain evidence="1">IBT 30069</strain>
    </source>
</reference>
<sequence>MDSAIMQRTAFKIDLIIHDPYKVETPVNQKTDSATLSGESNERNYRLNTVNRASEGNFVKSTHPNWSVSMKRSQQETSDFLVEQLIFSGGSANQSVVPQRTGKPLPQQAAVGYAGSLRINTQIGSRFYARRDDIEHVGFSPS</sequence>
<evidence type="ECO:0000313" key="2">
    <source>
        <dbReference type="Proteomes" id="UP001149165"/>
    </source>
</evidence>
<dbReference type="AlphaFoldDB" id="A0A9W9GEY6"/>
<dbReference type="OrthoDB" id="10466176at2759"/>
<reference evidence="1" key="1">
    <citation type="submission" date="2022-11" db="EMBL/GenBank/DDBJ databases">
        <authorList>
            <person name="Petersen C."/>
        </authorList>
    </citation>
    <scope>NUCLEOTIDE SEQUENCE</scope>
    <source>
        <strain evidence="1">IBT 30069</strain>
    </source>
</reference>